<dbReference type="Gene3D" id="3.30.70.1060">
    <property type="entry name" value="Dimeric alpha+beta barrel"/>
    <property type="match status" value="1"/>
</dbReference>
<dbReference type="PANTHER" id="PTHR33606:SF3">
    <property type="entry name" value="PROTEIN YCII"/>
    <property type="match status" value="1"/>
</dbReference>
<dbReference type="InterPro" id="IPR011008">
    <property type="entry name" value="Dimeric_a/b-barrel"/>
</dbReference>
<dbReference type="SUPFAM" id="SSF54909">
    <property type="entry name" value="Dimeric alpha+beta barrel"/>
    <property type="match status" value="1"/>
</dbReference>
<evidence type="ECO:0000259" key="1">
    <source>
        <dbReference type="Pfam" id="PF03795"/>
    </source>
</evidence>
<proteinExistence type="predicted"/>
<dbReference type="EMBL" id="PDLM01000015">
    <property type="protein sequence ID" value="RDW60869.1"/>
    <property type="molecule type" value="Genomic_DNA"/>
</dbReference>
<dbReference type="Proteomes" id="UP000256645">
    <property type="component" value="Unassembled WGS sequence"/>
</dbReference>
<dbReference type="AlphaFoldDB" id="A0A3D8QGG0"/>
<feature type="domain" description="YCII-related" evidence="1">
    <location>
        <begin position="15"/>
        <end position="98"/>
    </location>
</feature>
<dbReference type="InterPro" id="IPR005545">
    <property type="entry name" value="YCII"/>
</dbReference>
<evidence type="ECO:0000313" key="3">
    <source>
        <dbReference type="Proteomes" id="UP000256645"/>
    </source>
</evidence>
<name>A0A3D8QGG0_9HELO</name>
<dbReference type="InterPro" id="IPR051807">
    <property type="entry name" value="Sec-metab_biosynth-assoc"/>
</dbReference>
<dbReference type="OrthoDB" id="5519740at2759"/>
<keyword evidence="3" id="KW-1185">Reference proteome</keyword>
<accession>A0A3D8QGG0</accession>
<dbReference type="Pfam" id="PF03795">
    <property type="entry name" value="YCII"/>
    <property type="match status" value="1"/>
</dbReference>
<protein>
    <recommendedName>
        <fullName evidence="1">YCII-related domain-containing protein</fullName>
    </recommendedName>
</protein>
<dbReference type="PANTHER" id="PTHR33606">
    <property type="entry name" value="PROTEIN YCII"/>
    <property type="match status" value="1"/>
</dbReference>
<comment type="caution">
    <text evidence="2">The sequence shown here is derived from an EMBL/GenBank/DDBJ whole genome shotgun (WGS) entry which is preliminary data.</text>
</comment>
<sequence length="115" mass="12839">MAASTTAATPAKFEWLVILPDFEDNLEHRLEVRPKHFAGLSAAVEAGNFRMGGALLEEVPKEGEGMKMMGSALVAMASTKEEVIEMIKNDPYAKEKVWDLNKMQIYPFKSAFYKP</sequence>
<reference evidence="2 3" key="1">
    <citation type="journal article" date="2018" name="IMA Fungus">
        <title>IMA Genome-F 9: Draft genome sequence of Annulohypoxylon stygium, Aspergillus mulundensis, Berkeleyomyces basicola (syn. Thielaviopsis basicola), Ceratocystis smalleyi, two Cercospora beticola strains, Coleophoma cylindrospora, Fusarium fracticaudum, Phialophora cf. hyalina, and Morchella septimelata.</title>
        <authorList>
            <person name="Wingfield B.D."/>
            <person name="Bills G.F."/>
            <person name="Dong Y."/>
            <person name="Huang W."/>
            <person name="Nel W.J."/>
            <person name="Swalarsk-Parry B.S."/>
            <person name="Vaghefi N."/>
            <person name="Wilken P.M."/>
            <person name="An Z."/>
            <person name="de Beer Z.W."/>
            <person name="De Vos L."/>
            <person name="Chen L."/>
            <person name="Duong T.A."/>
            <person name="Gao Y."/>
            <person name="Hammerbacher A."/>
            <person name="Kikkert J.R."/>
            <person name="Li Y."/>
            <person name="Li H."/>
            <person name="Li K."/>
            <person name="Li Q."/>
            <person name="Liu X."/>
            <person name="Ma X."/>
            <person name="Naidoo K."/>
            <person name="Pethybridge S.J."/>
            <person name="Sun J."/>
            <person name="Steenkamp E.T."/>
            <person name="van der Nest M.A."/>
            <person name="van Wyk S."/>
            <person name="Wingfield M.J."/>
            <person name="Xiong C."/>
            <person name="Yue Q."/>
            <person name="Zhang X."/>
        </authorList>
    </citation>
    <scope>NUCLEOTIDE SEQUENCE [LARGE SCALE GENOMIC DNA]</scope>
    <source>
        <strain evidence="2 3">BP6252</strain>
    </source>
</reference>
<organism evidence="2 3">
    <name type="scientific">Coleophoma cylindrospora</name>
    <dbReference type="NCBI Taxonomy" id="1849047"/>
    <lineage>
        <taxon>Eukaryota</taxon>
        <taxon>Fungi</taxon>
        <taxon>Dikarya</taxon>
        <taxon>Ascomycota</taxon>
        <taxon>Pezizomycotina</taxon>
        <taxon>Leotiomycetes</taxon>
        <taxon>Helotiales</taxon>
        <taxon>Dermateaceae</taxon>
        <taxon>Coleophoma</taxon>
    </lineage>
</organism>
<gene>
    <name evidence="2" type="ORF">BP6252_12252</name>
</gene>
<evidence type="ECO:0000313" key="2">
    <source>
        <dbReference type="EMBL" id="RDW60869.1"/>
    </source>
</evidence>